<keyword evidence="1" id="KW-0343">GTPase activation</keyword>
<feature type="domain" description="Ras-GAP" evidence="3">
    <location>
        <begin position="362"/>
        <end position="556"/>
    </location>
</feature>
<dbReference type="PROSITE" id="PS50018">
    <property type="entry name" value="RAS_GTPASE_ACTIV_2"/>
    <property type="match status" value="1"/>
</dbReference>
<protein>
    <submittedName>
        <fullName evidence="4">Ras gtpase-activating protein</fullName>
    </submittedName>
</protein>
<feature type="region of interest" description="Disordered" evidence="2">
    <location>
        <begin position="119"/>
        <end position="174"/>
    </location>
</feature>
<organism evidence="4 5">
    <name type="scientific">Anaeramoeba flamelloides</name>
    <dbReference type="NCBI Taxonomy" id="1746091"/>
    <lineage>
        <taxon>Eukaryota</taxon>
        <taxon>Metamonada</taxon>
        <taxon>Anaeramoebidae</taxon>
        <taxon>Anaeramoeba</taxon>
    </lineage>
</organism>
<dbReference type="Pfam" id="PF00616">
    <property type="entry name" value="RasGAP"/>
    <property type="match status" value="1"/>
</dbReference>
<feature type="region of interest" description="Disordered" evidence="2">
    <location>
        <begin position="1"/>
        <end position="21"/>
    </location>
</feature>
<dbReference type="PANTHER" id="PTHR10194:SF60">
    <property type="entry name" value="RAS GTPASE-ACTIVATING PROTEIN RASKOL"/>
    <property type="match status" value="1"/>
</dbReference>
<name>A0AAV8AFZ0_9EUKA</name>
<feature type="compositionally biased region" description="Basic and acidic residues" evidence="2">
    <location>
        <begin position="204"/>
        <end position="223"/>
    </location>
</feature>
<dbReference type="InterPro" id="IPR001936">
    <property type="entry name" value="RasGAP_dom"/>
</dbReference>
<reference evidence="4" key="1">
    <citation type="submission" date="2022-08" db="EMBL/GenBank/DDBJ databases">
        <title>Novel sulphate-reducing endosymbionts in the free-living metamonad Anaeramoeba.</title>
        <authorList>
            <person name="Jerlstrom-Hultqvist J."/>
            <person name="Cepicka I."/>
            <person name="Gallot-Lavallee L."/>
            <person name="Salas-Leiva D."/>
            <person name="Curtis B.A."/>
            <person name="Zahonova K."/>
            <person name="Pipaliya S."/>
            <person name="Dacks J."/>
            <person name="Roger A.J."/>
        </authorList>
    </citation>
    <scope>NUCLEOTIDE SEQUENCE</scope>
    <source>
        <strain evidence="4">Busselton2</strain>
    </source>
</reference>
<dbReference type="InterPro" id="IPR008936">
    <property type="entry name" value="Rho_GTPase_activation_prot"/>
</dbReference>
<evidence type="ECO:0000313" key="5">
    <source>
        <dbReference type="Proteomes" id="UP001146793"/>
    </source>
</evidence>
<evidence type="ECO:0000256" key="1">
    <source>
        <dbReference type="ARBA" id="ARBA00022468"/>
    </source>
</evidence>
<evidence type="ECO:0000256" key="2">
    <source>
        <dbReference type="SAM" id="MobiDB-lite"/>
    </source>
</evidence>
<gene>
    <name evidence="4" type="ORF">M0812_03539</name>
</gene>
<accession>A0AAV8AFZ0</accession>
<dbReference type="EMBL" id="JANTQA010000008">
    <property type="protein sequence ID" value="KAJ3451785.1"/>
    <property type="molecule type" value="Genomic_DNA"/>
</dbReference>
<dbReference type="SMART" id="SM00323">
    <property type="entry name" value="RasGAP"/>
    <property type="match status" value="1"/>
</dbReference>
<dbReference type="Gene3D" id="1.10.506.10">
    <property type="entry name" value="GTPase Activation - p120gap, domain 1"/>
    <property type="match status" value="2"/>
</dbReference>
<dbReference type="SUPFAM" id="SSF48350">
    <property type="entry name" value="GTPase activation domain, GAP"/>
    <property type="match status" value="1"/>
</dbReference>
<dbReference type="Proteomes" id="UP001146793">
    <property type="component" value="Unassembled WGS sequence"/>
</dbReference>
<dbReference type="InterPro" id="IPR039360">
    <property type="entry name" value="Ras_GTPase"/>
</dbReference>
<dbReference type="PANTHER" id="PTHR10194">
    <property type="entry name" value="RAS GTPASE-ACTIVATING PROTEINS"/>
    <property type="match status" value="1"/>
</dbReference>
<dbReference type="AlphaFoldDB" id="A0AAV8AFZ0"/>
<evidence type="ECO:0000259" key="3">
    <source>
        <dbReference type="PROSITE" id="PS50018"/>
    </source>
</evidence>
<feature type="region of interest" description="Disordered" evidence="2">
    <location>
        <begin position="195"/>
        <end position="224"/>
    </location>
</feature>
<sequence length="645" mass="75462">MTTNFKPAPKNQRKEKNKRNYRSSNLRLDSKRGILLKSKGTTNHVKLDAKSILLEIETNISHELRNEKKNDQRSSVRMKKMYDNNMKNTNLTKSEIEILNILQKTGSLEKQTKLETTLNEIKQTKSNHRETKKQTKKKTPQKDLAKKPPQRRINKRKKGNRRRSRSFAVSTRKTTHFGIRDNDLNNEIEHVVNVQEKLKKGKGKQKEKGKGKVKGKEKGKKEQIATTTLSRTRTTATTTTKKPSSLSLSSSTLEKLKIETTRNNHRKTPTLPLRVTKILSKIRKRDSKKSTNLKKKKKNHNKIWNTKRKINKSKSIENALKPKHRKCLWKIQIKPEDFLLLITDKKLEIFQFICKAILTIPQREPVAKYLFKIFEWECLSLEILKFALFYEINQTDHYKNLFRINSLATKLLSVFSEQYGKEYLIGILAFPIKSIIEKDSNFEIDPNRIMETNNEIDLKKNKLALQKKVQDFFNIIFNSVEQVPIIIREICYYIRKITKKKFPEMELLSVGAFFFLRFICPAITSPQNYGLINTTIPHNGKRALMFLTKIIQVISNNATFSKISYMNSFNDFITQPEILQPMFSFLEQLSSLSFVKNLMNAESVITKKQSLGSSNKIKEILENYCPNFQKDFEKIQDRILLKKYY</sequence>
<proteinExistence type="predicted"/>
<feature type="compositionally biased region" description="Basic residues" evidence="2">
    <location>
        <begin position="148"/>
        <end position="165"/>
    </location>
</feature>
<comment type="caution">
    <text evidence="4">The sequence shown here is derived from an EMBL/GenBank/DDBJ whole genome shotgun (WGS) entry which is preliminary data.</text>
</comment>
<feature type="compositionally biased region" description="Basic residues" evidence="2">
    <location>
        <begin position="11"/>
        <end position="21"/>
    </location>
</feature>
<dbReference type="GO" id="GO:0005096">
    <property type="term" value="F:GTPase activator activity"/>
    <property type="evidence" value="ECO:0007669"/>
    <property type="project" value="UniProtKB-KW"/>
</dbReference>
<evidence type="ECO:0000313" key="4">
    <source>
        <dbReference type="EMBL" id="KAJ3451785.1"/>
    </source>
</evidence>